<evidence type="ECO:0000256" key="1">
    <source>
        <dbReference type="ARBA" id="ARBA00023118"/>
    </source>
</evidence>
<dbReference type="EMBL" id="CACVAZ010000070">
    <property type="protein sequence ID" value="CAA6811907.1"/>
    <property type="molecule type" value="Genomic_DNA"/>
</dbReference>
<dbReference type="GO" id="GO:0016779">
    <property type="term" value="F:nucleotidyltransferase activity"/>
    <property type="evidence" value="ECO:0007669"/>
    <property type="project" value="InterPro"/>
</dbReference>
<evidence type="ECO:0008006" key="3">
    <source>
        <dbReference type="Google" id="ProtNLM"/>
    </source>
</evidence>
<dbReference type="Pfam" id="PF18144">
    <property type="entry name" value="SMODS"/>
    <property type="match status" value="1"/>
</dbReference>
<accession>A0A6S6T5D2</accession>
<organism evidence="2">
    <name type="scientific">uncultured Sulfurovum sp</name>
    <dbReference type="NCBI Taxonomy" id="269237"/>
    <lineage>
        <taxon>Bacteria</taxon>
        <taxon>Pseudomonadati</taxon>
        <taxon>Campylobacterota</taxon>
        <taxon>Epsilonproteobacteria</taxon>
        <taxon>Campylobacterales</taxon>
        <taxon>Sulfurovaceae</taxon>
        <taxon>Sulfurovum</taxon>
        <taxon>environmental samples</taxon>
    </lineage>
</organism>
<name>A0A6S6T5D2_9BACT</name>
<evidence type="ECO:0000313" key="2">
    <source>
        <dbReference type="EMBL" id="CAA6811907.1"/>
    </source>
</evidence>
<proteinExistence type="predicted"/>
<protein>
    <recommendedName>
        <fullName evidence="3">Nucleotidyltransferase</fullName>
    </recommendedName>
</protein>
<feature type="non-terminal residue" evidence="2">
    <location>
        <position position="356"/>
    </location>
</feature>
<dbReference type="CDD" id="cd05400">
    <property type="entry name" value="NT_2-5OAS_ClassI-CCAase"/>
    <property type="match status" value="1"/>
</dbReference>
<sequence>MSNNERYKHKLFEKLVIIGKSLDLTPTQYKLAESRYKAVGKWLADGEYCLFGTGKKQCFKDGDIYPQGSIRLETTVKPIGQNEFDIDLVFFTPNISTDNISPEFLKELIGNRLKEHETYKNMLTETNRGWCINYADEFHLDITPSLDKQDEPHNTSELVADSKLKNYMTANPKGYSEWFDDSSLVIPIFERTRELFKSELNLTMESFVARDSIAEIEELPEHEPTKLLLKRFVQVFKRHRDVMFEGKDDAPISVIITTLATKSYLDCIKSSSYDNEYDLMLDTLHNMKKYIDMKYGLYWIENPSIDSENFAEKWNKDPIKKKNFDTWHDACNQFFNKFHINMGQDVFLDSLEEGFG</sequence>
<dbReference type="GO" id="GO:0051607">
    <property type="term" value="P:defense response to virus"/>
    <property type="evidence" value="ECO:0007669"/>
    <property type="project" value="UniProtKB-KW"/>
</dbReference>
<gene>
    <name evidence="2" type="ORF">HELGO_WM38936</name>
</gene>
<dbReference type="AlphaFoldDB" id="A0A6S6T5D2"/>
<dbReference type="InterPro" id="IPR006116">
    <property type="entry name" value="NT_2-5OAS_ClassI-CCAase"/>
</dbReference>
<reference evidence="2" key="1">
    <citation type="submission" date="2020-01" db="EMBL/GenBank/DDBJ databases">
        <authorList>
            <person name="Meier V. D."/>
            <person name="Meier V D."/>
        </authorList>
    </citation>
    <scope>NUCLEOTIDE SEQUENCE</scope>
    <source>
        <strain evidence="2">HLG_WM_MAG_02</strain>
    </source>
</reference>
<keyword evidence="1" id="KW-0051">Antiviral defense</keyword>